<dbReference type="Gene3D" id="2.80.10.50">
    <property type="match status" value="1"/>
</dbReference>
<evidence type="ECO:0000313" key="1">
    <source>
        <dbReference type="EMBL" id="PPK61206.1"/>
    </source>
</evidence>
<organism evidence="1 2">
    <name type="scientific">Actinokineospora auranticolor</name>
    <dbReference type="NCBI Taxonomy" id="155976"/>
    <lineage>
        <taxon>Bacteria</taxon>
        <taxon>Bacillati</taxon>
        <taxon>Actinomycetota</taxon>
        <taxon>Actinomycetes</taxon>
        <taxon>Pseudonocardiales</taxon>
        <taxon>Pseudonocardiaceae</taxon>
        <taxon>Actinokineospora</taxon>
    </lineage>
</organism>
<dbReference type="AlphaFoldDB" id="A0A2S6GBC9"/>
<proteinExistence type="predicted"/>
<gene>
    <name evidence="1" type="ORF">CLV40_1432</name>
</gene>
<sequence length="266" mass="28314">MLRRPVLPRAEQVGTFLRACGEEPRLAAWMKTYERLAVGPLPVVPAEPESAPEPLPVEAPRGRAKRLFALGGVGCVLAAGAIYALSPGETEGGTGKPAGPVPTQPVLAVSQADFWVVIHPFSTPDLCVTAGHDRAQRYGSEVVVQDSCAAPGPRTLLKPAHGDLVHIEWEHPVEKVLGCLTVINVKDGRLLEPQDSCSANRREQLFRVERFAVESNDYRVRQADSGDCVAVDGTGNGAGITLRPCADQADQRFLVTPDGASTAPTS</sequence>
<dbReference type="CDD" id="cd00161">
    <property type="entry name" value="beta-trefoil_Ricin-like"/>
    <property type="match status" value="1"/>
</dbReference>
<reference evidence="1 2" key="1">
    <citation type="submission" date="2018-02" db="EMBL/GenBank/DDBJ databases">
        <title>Genomic Encyclopedia of Archaeal and Bacterial Type Strains, Phase II (KMG-II): from individual species to whole genera.</title>
        <authorList>
            <person name="Goeker M."/>
        </authorList>
    </citation>
    <scope>NUCLEOTIDE SEQUENCE [LARGE SCALE GENOMIC DNA]</scope>
    <source>
        <strain evidence="1 2">YU 961-1</strain>
    </source>
</reference>
<accession>A0A2S6GBC9</accession>
<dbReference type="Proteomes" id="UP000239203">
    <property type="component" value="Unassembled WGS sequence"/>
</dbReference>
<dbReference type="RefSeq" id="WP_181043968.1">
    <property type="nucleotide sequence ID" value="NZ_CP154825.1"/>
</dbReference>
<name>A0A2S6GBC9_9PSEU</name>
<dbReference type="EMBL" id="PTIX01000043">
    <property type="protein sequence ID" value="PPK61206.1"/>
    <property type="molecule type" value="Genomic_DNA"/>
</dbReference>
<comment type="caution">
    <text evidence="1">The sequence shown here is derived from an EMBL/GenBank/DDBJ whole genome shotgun (WGS) entry which is preliminary data.</text>
</comment>
<protein>
    <submittedName>
        <fullName evidence="1">Uncharacterized protein</fullName>
    </submittedName>
</protein>
<dbReference type="InterPro" id="IPR035992">
    <property type="entry name" value="Ricin_B-like_lectins"/>
</dbReference>
<keyword evidence="2" id="KW-1185">Reference proteome</keyword>
<dbReference type="SUPFAM" id="SSF50370">
    <property type="entry name" value="Ricin B-like lectins"/>
    <property type="match status" value="1"/>
</dbReference>
<dbReference type="PROSITE" id="PS50231">
    <property type="entry name" value="RICIN_B_LECTIN"/>
    <property type="match status" value="1"/>
</dbReference>
<evidence type="ECO:0000313" key="2">
    <source>
        <dbReference type="Proteomes" id="UP000239203"/>
    </source>
</evidence>